<dbReference type="EMBL" id="KZ680221">
    <property type="protein sequence ID" value="PTB62865.1"/>
    <property type="molecule type" value="Genomic_DNA"/>
</dbReference>
<reference evidence="3" key="1">
    <citation type="submission" date="2016-07" db="EMBL/GenBank/DDBJ databases">
        <title>Multiple horizontal gene transfer events from other fungi enriched the ability of initially mycotrophic Trichoderma (Ascomycota) to feed on dead plant biomass.</title>
        <authorList>
            <consortium name="DOE Joint Genome Institute"/>
            <person name="Atanasova L."/>
            <person name="Chenthamara K."/>
            <person name="Zhang J."/>
            <person name="Grujic M."/>
            <person name="Henrissat B."/>
            <person name="Kuo A."/>
            <person name="Aerts A."/>
            <person name="Salamov A."/>
            <person name="Lipzen A."/>
            <person name="Labutti K."/>
            <person name="Barry K."/>
            <person name="Miao Y."/>
            <person name="Rahimi M.J."/>
            <person name="Shen Q."/>
            <person name="Grigoriev I.V."/>
            <person name="Kubicek C.P."/>
            <person name="Druzhinina I.S."/>
        </authorList>
    </citation>
    <scope>NUCLEOTIDE SEQUENCE [LARGE SCALE GENOMIC DNA]</scope>
    <source>
        <strain evidence="3">TUCIM 6016</strain>
    </source>
</reference>
<evidence type="ECO:0000256" key="1">
    <source>
        <dbReference type="SAM" id="MobiDB-lite"/>
    </source>
</evidence>
<sequence length="302" mass="32744">MDTHAQQNPLFRALDIILAYLNHGNSLPEIKVLASDAEAWCQHHHHLLLPALPFDNDNNNNYSSPATTDLDDVLRAHPNLFDLSIRSSARLYAFDGISPSSSSSSPTQTPSPTQRTTATLVLSPCPVNPHAHAPNDAHTYTSPSPLLITAQHFFSAILDAYTLSVGGGGSEKSKRPSSSSHDDDDDDHHHVVVAVVVAQDLKASPIIYYMPEVVRRIAALDARDLLTTQFSTFSPKTSLGFSCYLGKNKGFDVVMMDAPPPPVVCPGEGDSRVEFMDVDDDAGPAAADANRQRLRQTPKLQS</sequence>
<evidence type="ECO:0000313" key="3">
    <source>
        <dbReference type="Proteomes" id="UP000241546"/>
    </source>
</evidence>
<feature type="region of interest" description="Disordered" evidence="1">
    <location>
        <begin position="279"/>
        <end position="302"/>
    </location>
</feature>
<accession>A0A2T4B0L9</accession>
<proteinExistence type="predicted"/>
<dbReference type="RefSeq" id="XP_024746185.1">
    <property type="nucleotide sequence ID" value="XM_024894461.1"/>
</dbReference>
<dbReference type="GeneID" id="36602579"/>
<keyword evidence="3" id="KW-1185">Reference proteome</keyword>
<gene>
    <name evidence="2" type="ORF">BBK36DRAFT_1162649</name>
</gene>
<dbReference type="Proteomes" id="UP000241546">
    <property type="component" value="Unassembled WGS sequence"/>
</dbReference>
<feature type="region of interest" description="Disordered" evidence="1">
    <location>
        <begin position="166"/>
        <end position="187"/>
    </location>
</feature>
<evidence type="ECO:0000313" key="2">
    <source>
        <dbReference type="EMBL" id="PTB62865.1"/>
    </source>
</evidence>
<dbReference type="AlphaFoldDB" id="A0A2T4B0L9"/>
<name>A0A2T4B0L9_9HYPO</name>
<protein>
    <submittedName>
        <fullName evidence="2">Uncharacterized protein</fullName>
    </submittedName>
</protein>
<organism evidence="2 3">
    <name type="scientific">Trichoderma citrinoviride</name>
    <dbReference type="NCBI Taxonomy" id="58853"/>
    <lineage>
        <taxon>Eukaryota</taxon>
        <taxon>Fungi</taxon>
        <taxon>Dikarya</taxon>
        <taxon>Ascomycota</taxon>
        <taxon>Pezizomycotina</taxon>
        <taxon>Sordariomycetes</taxon>
        <taxon>Hypocreomycetidae</taxon>
        <taxon>Hypocreales</taxon>
        <taxon>Hypocreaceae</taxon>
        <taxon>Trichoderma</taxon>
    </lineage>
</organism>
<dbReference type="OrthoDB" id="4899107at2759"/>